<name>A0ABX1I8U5_9GAMM</name>
<dbReference type="EMBL" id="JAAXKX010000006">
    <property type="protein sequence ID" value="NKN32800.1"/>
    <property type="molecule type" value="Genomic_DNA"/>
</dbReference>
<reference evidence="2 3" key="1">
    <citation type="submission" date="2020-04" db="EMBL/GenBank/DDBJ databases">
        <title>Draft Whole-Genome sequence of Marichromatium bheemlicum DSM 18632, type strain.</title>
        <authorList>
            <person name="Kyndt J.A."/>
            <person name="Meyer T.E."/>
        </authorList>
    </citation>
    <scope>NUCLEOTIDE SEQUENCE [LARGE SCALE GENOMIC DNA]</scope>
    <source>
        <strain evidence="2 3">DSM 18632</strain>
    </source>
</reference>
<proteinExistence type="predicted"/>
<protein>
    <recommendedName>
        <fullName evidence="4">Zinc resistance-associated protein</fullName>
    </recommendedName>
</protein>
<organism evidence="2 3">
    <name type="scientific">Marichromatium bheemlicum</name>
    <dbReference type="NCBI Taxonomy" id="365339"/>
    <lineage>
        <taxon>Bacteria</taxon>
        <taxon>Pseudomonadati</taxon>
        <taxon>Pseudomonadota</taxon>
        <taxon>Gammaproteobacteria</taxon>
        <taxon>Chromatiales</taxon>
        <taxon>Chromatiaceae</taxon>
        <taxon>Marichromatium</taxon>
    </lineage>
</organism>
<accession>A0ABX1I8U5</accession>
<feature type="chain" id="PRO_5046403692" description="Zinc resistance-associated protein" evidence="1">
    <location>
        <begin position="23"/>
        <end position="152"/>
    </location>
</feature>
<dbReference type="Proteomes" id="UP000740754">
    <property type="component" value="Unassembled WGS sequence"/>
</dbReference>
<gene>
    <name evidence="2" type="ORF">HF203_06150</name>
</gene>
<evidence type="ECO:0000313" key="3">
    <source>
        <dbReference type="Proteomes" id="UP000740754"/>
    </source>
</evidence>
<comment type="caution">
    <text evidence="2">The sequence shown here is derived from an EMBL/GenBank/DDBJ whole genome shotgun (WGS) entry which is preliminary data.</text>
</comment>
<keyword evidence="3" id="KW-1185">Reference proteome</keyword>
<evidence type="ECO:0000256" key="1">
    <source>
        <dbReference type="SAM" id="SignalP"/>
    </source>
</evidence>
<evidence type="ECO:0008006" key="4">
    <source>
        <dbReference type="Google" id="ProtNLM"/>
    </source>
</evidence>
<sequence length="152" mass="16765">MSIPSPRTLALLCALGVVPVQAQEPAQMLADDHHATMHEVELLSLPHTQLPVAILELPPAQRARVQQELLTVYPPQILPRVERALVLERQLRAAVLEDGATVAELASELDELARLEREITELRIEALVRLRALTNAEQFARLVGGEAAGDRR</sequence>
<keyword evidence="1" id="KW-0732">Signal</keyword>
<feature type="signal peptide" evidence="1">
    <location>
        <begin position="1"/>
        <end position="22"/>
    </location>
</feature>
<evidence type="ECO:0000313" key="2">
    <source>
        <dbReference type="EMBL" id="NKN32800.1"/>
    </source>
</evidence>
<dbReference type="RefSeq" id="WP_168667705.1">
    <property type="nucleotide sequence ID" value="NZ_JAAXKX010000006.1"/>
</dbReference>